<dbReference type="PANTHER" id="PTHR47331">
    <property type="entry name" value="PHD-TYPE DOMAIN-CONTAINING PROTEIN"/>
    <property type="match status" value="1"/>
</dbReference>
<dbReference type="GO" id="GO:0071897">
    <property type="term" value="P:DNA biosynthetic process"/>
    <property type="evidence" value="ECO:0007669"/>
    <property type="project" value="UniProtKB-ARBA"/>
</dbReference>
<dbReference type="Gene3D" id="3.30.420.10">
    <property type="entry name" value="Ribonuclease H-like superfamily/Ribonuclease H"/>
    <property type="match status" value="1"/>
</dbReference>
<dbReference type="AlphaFoldDB" id="A0A9J6CK32"/>
<sequence length="1035" mass="120726">MVYQRQLSHERKLNKNPLHLKAYNELFLSSMQEGYMREATPEDLYSKHKNVYYLPMSLVINEKKIPVKYRIVYDASAKHNGKSLNDYLLKGPKLIVDMLQPVFKFRQDHIAYICDVKSMYPRIHISPVISSSPFTSQLVKNKTADKFMNEFPLASDAIKNYMYMDDGLMSAKTVKQAVQIAKDCIHILKSIDWDLVSFQSNRCVYDPQSDCFLYQYDNDFVKATINNGHRPTKRDQASTIARMFDVRGEVAHFIIRGRILLQRSWKAKIGWDDTISEEDFQLWIKWLESLKEIAKLKIPRKEAFAAAAYLVAEYKCNRHTSLIMAKAKVTPLKRKTKTEMSEMPRLELTSCLIAARMAETVIKYHHDLSIKRYCWSDSTIALSWITNPNIHLEKYAISPVEEILEKTEREDWRHVPSQLNPADIATKFQKFDFSDSQSIWFKGPKFLLQPKHLWPSQENCQHNNEIVTPLVCNISNNPKIYPSEGMSLPPVKCEFTADLLIYIPHSIKSNWMKLVRLVGRSLKLMDMVKNLKSKDKQIKLSNKVECTTERDSWFILEPVEYERATLFIARKMQMEAFKEEYHKLAKGQLVTNQDFLQLRVFMDDQGVLRINSRVALDPKVYPQRYLPFLPRNHFLTEVLLFWYHLKFNHICVEAQVAEIRSKFWIPRLKSEVAKIKRICNYCGYIRANPQPPLMSSLPDYRVNPEMKPFEVIAMDCTGEITIHRHYKPVKVYILLFTCMLTRFVHVHLLDKMDSLAILEAITIFWAAHGPVSKIVTDNGRNFVGAARRLKKDQAEAEITQQLKEKGELLKQQLAEKYNLKWEFLPPYSPWMGGVHERMIKEIKRAIELTLQKKKLSSVELNIAIHEAAHRLNCRPLTANPIEAEDKPVLTPHLLAKQRDGWPLLPSQQNYSYDPEDKKDRLIYHRGRAIADEIMSRFVKEWLPIITRRCKWFKNVEDFKVGDLVLLIDPSKTRNAWPRARVHEVYAGRNGVVRVIDVKLPNGEIIPRYSVQRAAKLDIKARSEENTEPTAKENTD</sequence>
<dbReference type="GO" id="GO:0015074">
    <property type="term" value="P:DNA integration"/>
    <property type="evidence" value="ECO:0007669"/>
    <property type="project" value="InterPro"/>
</dbReference>
<dbReference type="SUPFAM" id="SSF53098">
    <property type="entry name" value="Ribonuclease H-like"/>
    <property type="match status" value="1"/>
</dbReference>
<gene>
    <name evidence="2" type="ORF">PVAND_011938</name>
</gene>
<keyword evidence="3" id="KW-1185">Reference proteome</keyword>
<dbReference type="Pfam" id="PF05380">
    <property type="entry name" value="Peptidase_A17"/>
    <property type="match status" value="1"/>
</dbReference>
<evidence type="ECO:0000313" key="2">
    <source>
        <dbReference type="EMBL" id="KAG5682593.1"/>
    </source>
</evidence>
<dbReference type="Pfam" id="PF18701">
    <property type="entry name" value="DUF5641"/>
    <property type="match status" value="1"/>
</dbReference>
<dbReference type="OrthoDB" id="7762683at2759"/>
<protein>
    <recommendedName>
        <fullName evidence="1">Integrase catalytic domain-containing protein</fullName>
    </recommendedName>
</protein>
<evidence type="ECO:0000259" key="1">
    <source>
        <dbReference type="PROSITE" id="PS50994"/>
    </source>
</evidence>
<organism evidence="2 3">
    <name type="scientific">Polypedilum vanderplanki</name>
    <name type="common">Sleeping chironomid midge</name>
    <dbReference type="NCBI Taxonomy" id="319348"/>
    <lineage>
        <taxon>Eukaryota</taxon>
        <taxon>Metazoa</taxon>
        <taxon>Ecdysozoa</taxon>
        <taxon>Arthropoda</taxon>
        <taxon>Hexapoda</taxon>
        <taxon>Insecta</taxon>
        <taxon>Pterygota</taxon>
        <taxon>Neoptera</taxon>
        <taxon>Endopterygota</taxon>
        <taxon>Diptera</taxon>
        <taxon>Nematocera</taxon>
        <taxon>Chironomoidea</taxon>
        <taxon>Chironomidae</taxon>
        <taxon>Chironominae</taxon>
        <taxon>Polypedilum</taxon>
        <taxon>Polypedilum</taxon>
    </lineage>
</organism>
<dbReference type="InterPro" id="IPR040676">
    <property type="entry name" value="DUF5641"/>
</dbReference>
<dbReference type="InterPro" id="IPR001584">
    <property type="entry name" value="Integrase_cat-core"/>
</dbReference>
<accession>A0A9J6CK32</accession>
<proteinExistence type="predicted"/>
<dbReference type="PROSITE" id="PS50994">
    <property type="entry name" value="INTEGRASE"/>
    <property type="match status" value="1"/>
</dbReference>
<dbReference type="InterPro" id="IPR012337">
    <property type="entry name" value="RNaseH-like_sf"/>
</dbReference>
<dbReference type="PANTHER" id="PTHR47331:SF4">
    <property type="entry name" value="PEPTIDASE S1 DOMAIN-CONTAINING PROTEIN"/>
    <property type="match status" value="1"/>
</dbReference>
<dbReference type="EMBL" id="JADBJN010000001">
    <property type="protein sequence ID" value="KAG5682593.1"/>
    <property type="molecule type" value="Genomic_DNA"/>
</dbReference>
<comment type="caution">
    <text evidence="2">The sequence shown here is derived from an EMBL/GenBank/DDBJ whole genome shotgun (WGS) entry which is preliminary data.</text>
</comment>
<dbReference type="Proteomes" id="UP001107558">
    <property type="component" value="Chromosome 1"/>
</dbReference>
<name>A0A9J6CK32_POLVA</name>
<reference evidence="2" key="1">
    <citation type="submission" date="2021-03" db="EMBL/GenBank/DDBJ databases">
        <title>Chromosome level genome of the anhydrobiotic midge Polypedilum vanderplanki.</title>
        <authorList>
            <person name="Yoshida Y."/>
            <person name="Kikawada T."/>
            <person name="Gusev O."/>
        </authorList>
    </citation>
    <scope>NUCLEOTIDE SEQUENCE</scope>
    <source>
        <strain evidence="2">NIAS01</strain>
        <tissue evidence="2">Whole body or cell culture</tissue>
    </source>
</reference>
<dbReference type="InterPro" id="IPR036397">
    <property type="entry name" value="RNaseH_sf"/>
</dbReference>
<dbReference type="GO" id="GO:0042575">
    <property type="term" value="C:DNA polymerase complex"/>
    <property type="evidence" value="ECO:0007669"/>
    <property type="project" value="UniProtKB-ARBA"/>
</dbReference>
<dbReference type="SUPFAM" id="SSF56672">
    <property type="entry name" value="DNA/RNA polymerases"/>
    <property type="match status" value="1"/>
</dbReference>
<evidence type="ECO:0000313" key="3">
    <source>
        <dbReference type="Proteomes" id="UP001107558"/>
    </source>
</evidence>
<dbReference type="GO" id="GO:0003676">
    <property type="term" value="F:nucleic acid binding"/>
    <property type="evidence" value="ECO:0007669"/>
    <property type="project" value="InterPro"/>
</dbReference>
<feature type="domain" description="Integrase catalytic" evidence="1">
    <location>
        <begin position="704"/>
        <end position="899"/>
    </location>
</feature>
<dbReference type="InterPro" id="IPR008042">
    <property type="entry name" value="Retrotrans_Pao"/>
</dbReference>
<dbReference type="InterPro" id="IPR043502">
    <property type="entry name" value="DNA/RNA_pol_sf"/>
</dbReference>